<reference evidence="1" key="1">
    <citation type="journal article" date="2015" name="Nature">
        <title>Complex archaea that bridge the gap between prokaryotes and eukaryotes.</title>
        <authorList>
            <person name="Spang A."/>
            <person name="Saw J.H."/>
            <person name="Jorgensen S.L."/>
            <person name="Zaremba-Niedzwiedzka K."/>
            <person name="Martijn J."/>
            <person name="Lind A.E."/>
            <person name="van Eijk R."/>
            <person name="Schleper C."/>
            <person name="Guy L."/>
            <person name="Ettema T.J."/>
        </authorList>
    </citation>
    <scope>NUCLEOTIDE SEQUENCE</scope>
</reference>
<protein>
    <submittedName>
        <fullName evidence="1">Uncharacterized protein</fullName>
    </submittedName>
</protein>
<proteinExistence type="predicted"/>
<dbReference type="AlphaFoldDB" id="A0A0F9NH86"/>
<gene>
    <name evidence="1" type="ORF">LCGC14_1261410</name>
</gene>
<comment type="caution">
    <text evidence="1">The sequence shown here is derived from an EMBL/GenBank/DDBJ whole genome shotgun (WGS) entry which is preliminary data.</text>
</comment>
<name>A0A0F9NH86_9ZZZZ</name>
<dbReference type="EMBL" id="LAZR01006996">
    <property type="protein sequence ID" value="KKM88170.1"/>
    <property type="molecule type" value="Genomic_DNA"/>
</dbReference>
<accession>A0A0F9NH86</accession>
<evidence type="ECO:0000313" key="1">
    <source>
        <dbReference type="EMBL" id="KKM88170.1"/>
    </source>
</evidence>
<organism evidence="1">
    <name type="scientific">marine sediment metagenome</name>
    <dbReference type="NCBI Taxonomy" id="412755"/>
    <lineage>
        <taxon>unclassified sequences</taxon>
        <taxon>metagenomes</taxon>
        <taxon>ecological metagenomes</taxon>
    </lineage>
</organism>
<sequence>MLEDYWLREPVDRETVKSLIEYIDKQPRNILRIDLTADRCQHRRFLTNHGRANNGSQLLRTSARAPYQVSFQAGIWNVDLLLHVLKPSENPWQAEIYGSRRIASHVGDKHYIVLGTRDYPVKYQPVYRSKRAAMDISKLPKEDQDVILKRGWI</sequence>